<dbReference type="EMBL" id="JAVFHQ010000043">
    <property type="protein sequence ID" value="KAK4542319.1"/>
    <property type="molecule type" value="Genomic_DNA"/>
</dbReference>
<dbReference type="AlphaFoldDB" id="A0AAV9JBB2"/>
<accession>A0AAV9JBB2</accession>
<protein>
    <submittedName>
        <fullName evidence="1">Uncharacterized protein</fullName>
    </submittedName>
</protein>
<evidence type="ECO:0000313" key="2">
    <source>
        <dbReference type="Proteomes" id="UP001324427"/>
    </source>
</evidence>
<comment type="caution">
    <text evidence="1">The sequence shown here is derived from an EMBL/GenBank/DDBJ whole genome shotgun (WGS) entry which is preliminary data.</text>
</comment>
<organism evidence="1 2">
    <name type="scientific">Oleoguttula mirabilis</name>
    <dbReference type="NCBI Taxonomy" id="1507867"/>
    <lineage>
        <taxon>Eukaryota</taxon>
        <taxon>Fungi</taxon>
        <taxon>Dikarya</taxon>
        <taxon>Ascomycota</taxon>
        <taxon>Pezizomycotina</taxon>
        <taxon>Dothideomycetes</taxon>
        <taxon>Dothideomycetidae</taxon>
        <taxon>Mycosphaerellales</taxon>
        <taxon>Teratosphaeriaceae</taxon>
        <taxon>Oleoguttula</taxon>
    </lineage>
</organism>
<proteinExistence type="predicted"/>
<keyword evidence="2" id="KW-1185">Reference proteome</keyword>
<evidence type="ECO:0000313" key="1">
    <source>
        <dbReference type="EMBL" id="KAK4542319.1"/>
    </source>
</evidence>
<reference evidence="1 2" key="1">
    <citation type="submission" date="2021-11" db="EMBL/GenBank/DDBJ databases">
        <title>Black yeast isolated from Biological Soil Crust.</title>
        <authorList>
            <person name="Kurbessoian T."/>
        </authorList>
    </citation>
    <scope>NUCLEOTIDE SEQUENCE [LARGE SCALE GENOMIC DNA]</scope>
    <source>
        <strain evidence="1 2">CCFEE 5522</strain>
    </source>
</reference>
<dbReference type="PANTHER" id="PTHR42085:SF1">
    <property type="entry name" value="F-BOX DOMAIN-CONTAINING PROTEIN"/>
    <property type="match status" value="1"/>
</dbReference>
<dbReference type="PANTHER" id="PTHR42085">
    <property type="entry name" value="F-BOX DOMAIN-CONTAINING PROTEIN"/>
    <property type="match status" value="1"/>
</dbReference>
<dbReference type="InterPro" id="IPR038883">
    <property type="entry name" value="AN11006-like"/>
</dbReference>
<gene>
    <name evidence="1" type="ORF">LTR36_006972</name>
</gene>
<dbReference type="Proteomes" id="UP001324427">
    <property type="component" value="Unassembled WGS sequence"/>
</dbReference>
<name>A0AAV9JBB2_9PEZI</name>
<sequence length="159" mass="17696">MAEVTPHRSKLLALPAELRNRIYNYAVRPSPGEGGVADEQAICVQTAFERLYNIRYGSLTAWRAQPPITRVCRQIRAEALPMYCAANNFVAYLYDEWGEYDFSAIQTWAQGIGRENAAKVECVTVTFPSGCPDPDERCAGYIGLEGYGVPRASVVVLRE</sequence>